<dbReference type="EMBL" id="CP076723">
    <property type="protein sequence ID" value="QWV95762.1"/>
    <property type="molecule type" value="Genomic_DNA"/>
</dbReference>
<keyword evidence="2" id="KW-1185">Reference proteome</keyword>
<evidence type="ECO:0008006" key="3">
    <source>
        <dbReference type="Google" id="ProtNLM"/>
    </source>
</evidence>
<dbReference type="Proteomes" id="UP000683557">
    <property type="component" value="Chromosome"/>
</dbReference>
<sequence length="123" mass="12885">MDAYVRSPLWCSDLSHLRIGRGVFMNIGCRIEGAAPVVIGDRCQVGPFCCFENVNHTETGDQALPVSIGAGVWIGARAVLTPGTEIGDCSVIAAGAVVTKKVPGGELWGGVPARKIRNTPPVQ</sequence>
<accession>A0ABX8JE64</accession>
<evidence type="ECO:0000313" key="2">
    <source>
        <dbReference type="Proteomes" id="UP000683557"/>
    </source>
</evidence>
<dbReference type="InterPro" id="IPR051159">
    <property type="entry name" value="Hexapeptide_acetyltransf"/>
</dbReference>
<protein>
    <recommendedName>
        <fullName evidence="3">Acyltransferase</fullName>
    </recommendedName>
</protein>
<gene>
    <name evidence="1" type="ORF">KP004_16530</name>
</gene>
<evidence type="ECO:0000313" key="1">
    <source>
        <dbReference type="EMBL" id="QWV95762.1"/>
    </source>
</evidence>
<dbReference type="PANTHER" id="PTHR23416">
    <property type="entry name" value="SIALIC ACID SYNTHASE-RELATED"/>
    <property type="match status" value="1"/>
</dbReference>
<dbReference type="PANTHER" id="PTHR23416:SF54">
    <property type="entry name" value="ACETYLTRANSFERASE, CYSE_LACA_LPXA_NODL FAMILY (AFU_ORTHOLOGUE AFUA_2G08430)-RELATED"/>
    <property type="match status" value="1"/>
</dbReference>
<dbReference type="Pfam" id="PF00132">
    <property type="entry name" value="Hexapep"/>
    <property type="match status" value="1"/>
</dbReference>
<reference evidence="1 2" key="1">
    <citation type="submission" date="2021-06" db="EMBL/GenBank/DDBJ databases">
        <title>Gemonas diversity in paddy soil.</title>
        <authorList>
            <person name="Liu G."/>
        </authorList>
    </citation>
    <scope>NUCLEOTIDE SEQUENCE [LARGE SCALE GENOMIC DNA]</scope>
    <source>
        <strain evidence="1 2">RG10</strain>
    </source>
</reference>
<organism evidence="1 2">
    <name type="scientific">Geomonas oryzisoli</name>
    <dbReference type="NCBI Taxonomy" id="2847992"/>
    <lineage>
        <taxon>Bacteria</taxon>
        <taxon>Pseudomonadati</taxon>
        <taxon>Thermodesulfobacteriota</taxon>
        <taxon>Desulfuromonadia</taxon>
        <taxon>Geobacterales</taxon>
        <taxon>Geobacteraceae</taxon>
        <taxon>Geomonas</taxon>
    </lineage>
</organism>
<dbReference type="InterPro" id="IPR001451">
    <property type="entry name" value="Hexapep"/>
</dbReference>
<name>A0ABX8JE64_9BACT</name>
<proteinExistence type="predicted"/>